<evidence type="ECO:0000313" key="7">
    <source>
        <dbReference type="EMBL" id="ADL00122.1"/>
    </source>
</evidence>
<feature type="transmembrane region" description="Helical" evidence="6">
    <location>
        <begin position="12"/>
        <end position="33"/>
    </location>
</feature>
<dbReference type="BioCyc" id="BSUB633149:G1GM8-808-MONOMER"/>
<dbReference type="RefSeq" id="WP_013268225.1">
    <property type="nucleotide sequence ID" value="NC_014375.1"/>
</dbReference>
<sequence length="238" mass="25293">MTDGPTTTRFPILLTAFIAVCVVILCALGTWQVQRLQWKEGLMDQADAAAALAPAPLTDVLTAPDPEFRKALVVCRGLPTAAFVELQSIHDGEPGRRLVSACVPEGMTQTFLVDRGFLPEAVSDRPRVMASTLPLAMVVELRRTPPPGPMVPAPSQGRFFGRDNAAMAAALGAAGPSEFTLYAVSSPNPEIPALIATAPPAAFSNNHLGYALTWFGLALALIGFYVAVLVRRTRKTPS</sequence>
<name>D9QMF2_BRESC</name>
<comment type="subcellular location">
    <subcellularLocation>
        <location evidence="6">Cell membrane</location>
        <topology evidence="6">Multi-pass membrane protein</topology>
    </subcellularLocation>
    <subcellularLocation>
        <location evidence="1">Membrane</location>
    </subcellularLocation>
</comment>
<organism evidence="7 8">
    <name type="scientific">Brevundimonas subvibrioides (strain ATCC 15264 / DSM 4735 / LMG 14903 / NBRC 16000 / CB 81)</name>
    <name type="common">Caulobacter subvibrioides</name>
    <dbReference type="NCBI Taxonomy" id="633149"/>
    <lineage>
        <taxon>Bacteria</taxon>
        <taxon>Pseudomonadati</taxon>
        <taxon>Pseudomonadota</taxon>
        <taxon>Alphaproteobacteria</taxon>
        <taxon>Caulobacterales</taxon>
        <taxon>Caulobacteraceae</taxon>
        <taxon>Brevundimonas</taxon>
    </lineage>
</organism>
<keyword evidence="3 6" id="KW-0812">Transmembrane</keyword>
<keyword evidence="4 6" id="KW-1133">Transmembrane helix</keyword>
<dbReference type="PROSITE" id="PS50895">
    <property type="entry name" value="SURF1"/>
    <property type="match status" value="1"/>
</dbReference>
<evidence type="ECO:0000256" key="3">
    <source>
        <dbReference type="ARBA" id="ARBA00022692"/>
    </source>
</evidence>
<dbReference type="EMBL" id="CP002102">
    <property type="protein sequence ID" value="ADL00122.1"/>
    <property type="molecule type" value="Genomic_DNA"/>
</dbReference>
<dbReference type="InterPro" id="IPR002994">
    <property type="entry name" value="Surf1/Shy1"/>
</dbReference>
<keyword evidence="5 6" id="KW-0472">Membrane</keyword>
<evidence type="ECO:0000256" key="2">
    <source>
        <dbReference type="ARBA" id="ARBA00007165"/>
    </source>
</evidence>
<accession>D9QMF2</accession>
<dbReference type="Pfam" id="PF02104">
    <property type="entry name" value="SURF1"/>
    <property type="match status" value="1"/>
</dbReference>
<dbReference type="CDD" id="cd06662">
    <property type="entry name" value="SURF1"/>
    <property type="match status" value="1"/>
</dbReference>
<dbReference type="STRING" id="633149.Bresu_0808"/>
<feature type="transmembrane region" description="Helical" evidence="6">
    <location>
        <begin position="208"/>
        <end position="230"/>
    </location>
</feature>
<reference evidence="8" key="1">
    <citation type="journal article" date="2011" name="J. Bacteriol.">
        <title>Genome sequences of eight morphologically diverse alphaproteobacteria.</title>
        <authorList>
            <consortium name="US DOE Joint Genome Institute"/>
            <person name="Brown P.J."/>
            <person name="Kysela D.T."/>
            <person name="Buechlein A."/>
            <person name="Hemmerich C."/>
            <person name="Brun Y.V."/>
        </authorList>
    </citation>
    <scope>NUCLEOTIDE SEQUENCE [LARGE SCALE GENOMIC DNA]</scope>
    <source>
        <strain evidence="8">ATCC 15264 / DSM 4735 / LMG 14903 / NBRC 16000 / CB 81</strain>
    </source>
</reference>
<evidence type="ECO:0000313" key="8">
    <source>
        <dbReference type="Proteomes" id="UP000002696"/>
    </source>
</evidence>
<proteinExistence type="inferred from homology"/>
<comment type="similarity">
    <text evidence="2 6">Belongs to the SURF1 family.</text>
</comment>
<dbReference type="InParanoid" id="D9QMF2"/>
<evidence type="ECO:0000256" key="6">
    <source>
        <dbReference type="RuleBase" id="RU363076"/>
    </source>
</evidence>
<evidence type="ECO:0000256" key="1">
    <source>
        <dbReference type="ARBA" id="ARBA00004370"/>
    </source>
</evidence>
<dbReference type="InterPro" id="IPR045214">
    <property type="entry name" value="Surf1/Surf4"/>
</dbReference>
<dbReference type="KEGG" id="bsb:Bresu_0808"/>
<keyword evidence="6" id="KW-1003">Cell membrane</keyword>
<evidence type="ECO:0000256" key="5">
    <source>
        <dbReference type="ARBA" id="ARBA00023136"/>
    </source>
</evidence>
<dbReference type="AlphaFoldDB" id="D9QMF2"/>
<dbReference type="HOGENOM" id="CLU_047737_4_1_5"/>
<keyword evidence="8" id="KW-1185">Reference proteome</keyword>
<dbReference type="GO" id="GO:0005886">
    <property type="term" value="C:plasma membrane"/>
    <property type="evidence" value="ECO:0007669"/>
    <property type="project" value="UniProtKB-SubCell"/>
</dbReference>
<protein>
    <recommendedName>
        <fullName evidence="6">SURF1-like protein</fullName>
    </recommendedName>
</protein>
<dbReference type="OrthoDB" id="6079986at2"/>
<dbReference type="eggNOG" id="COG3346">
    <property type="taxonomic scope" value="Bacteria"/>
</dbReference>
<gene>
    <name evidence="7" type="ordered locus">Bresu_0808</name>
</gene>
<dbReference type="PANTHER" id="PTHR23427:SF2">
    <property type="entry name" value="SURFEIT LOCUS PROTEIN 1"/>
    <property type="match status" value="1"/>
</dbReference>
<dbReference type="PANTHER" id="PTHR23427">
    <property type="entry name" value="SURFEIT LOCUS PROTEIN"/>
    <property type="match status" value="1"/>
</dbReference>
<evidence type="ECO:0000256" key="4">
    <source>
        <dbReference type="ARBA" id="ARBA00022989"/>
    </source>
</evidence>
<dbReference type="Proteomes" id="UP000002696">
    <property type="component" value="Chromosome"/>
</dbReference>